<proteinExistence type="predicted"/>
<sequence>MLSPEYSIRFYWVEPVSDVQVYVEFTDAAGVRWRLHHRHGLSEAIGKE</sequence>
<dbReference type="Proteomes" id="UP001432401">
    <property type="component" value="Unassembled WGS sequence"/>
</dbReference>
<evidence type="ECO:0000313" key="2">
    <source>
        <dbReference type="Proteomes" id="UP001432401"/>
    </source>
</evidence>
<accession>A0ABV1ZQT8</accession>
<dbReference type="EMBL" id="JBEQNB010000002">
    <property type="protein sequence ID" value="MES0833101.1"/>
    <property type="molecule type" value="Genomic_DNA"/>
</dbReference>
<organism evidence="1 2">
    <name type="scientific">Nocardiopsis tropica</name>
    <dbReference type="NCBI Taxonomy" id="109330"/>
    <lineage>
        <taxon>Bacteria</taxon>
        <taxon>Bacillati</taxon>
        <taxon>Actinomycetota</taxon>
        <taxon>Actinomycetes</taxon>
        <taxon>Streptosporangiales</taxon>
        <taxon>Nocardiopsidaceae</taxon>
        <taxon>Nocardiopsis</taxon>
    </lineage>
</organism>
<gene>
    <name evidence="1" type="ORF">ABUK86_04900</name>
</gene>
<comment type="caution">
    <text evidence="1">The sequence shown here is derived from an EMBL/GenBank/DDBJ whole genome shotgun (WGS) entry which is preliminary data.</text>
</comment>
<dbReference type="RefSeq" id="WP_352982730.1">
    <property type="nucleotide sequence ID" value="NZ_JBEQNA010000001.1"/>
</dbReference>
<evidence type="ECO:0000313" key="1">
    <source>
        <dbReference type="EMBL" id="MES0833101.1"/>
    </source>
</evidence>
<name>A0ABV1ZQT8_9ACTN</name>
<keyword evidence="2" id="KW-1185">Reference proteome</keyword>
<reference evidence="1 2" key="1">
    <citation type="submission" date="2024-06" db="EMBL/GenBank/DDBJ databases">
        <authorList>
            <person name="Bataeva Y.V."/>
            <person name="Grigorian L.N."/>
            <person name="Solomentsev V.I."/>
        </authorList>
    </citation>
    <scope>NUCLEOTIDE SEQUENCE [LARGE SCALE GENOMIC DNA]</scope>
    <source>
        <strain evidence="2">SCPM-O-B-12605 (RCAM04882)</strain>
    </source>
</reference>
<protein>
    <submittedName>
        <fullName evidence="1">Uncharacterized protein</fullName>
    </submittedName>
</protein>